<reference evidence="1 2" key="1">
    <citation type="submission" date="2015-11" db="EMBL/GenBank/DDBJ databases">
        <authorList>
            <person name="Lin W."/>
        </authorList>
    </citation>
    <scope>NUCLEOTIDE SEQUENCE [LARGE SCALE GENOMIC DNA]</scope>
    <source>
        <strain evidence="1 2">HCH-1</strain>
    </source>
</reference>
<sequence length="209" mass="23092">MLVDSFITSDAPKNSGESSGLRHIMLAAIDKAGAKWSELISTRTLPWYAQLKADNGAHAAFTGVRLIPATDPKKRSFFQKNVYRWEAVSVGDVCVFIVRGDELIHAFPIKNPGDFDNTPNLISSLHGAPDAHILIKSGEIRQGDTMFLLSDALAEWFLKGCEGGLFPWKTLGKIKNEAIFKLLIERLRQTKQMKNDDATAIILTIGKLP</sequence>
<gene>
    <name evidence="1" type="ORF">ASN18_0345</name>
</gene>
<dbReference type="Proteomes" id="UP000060487">
    <property type="component" value="Unassembled WGS sequence"/>
</dbReference>
<evidence type="ECO:0008006" key="3">
    <source>
        <dbReference type="Google" id="ProtNLM"/>
    </source>
</evidence>
<evidence type="ECO:0000313" key="2">
    <source>
        <dbReference type="Proteomes" id="UP000060487"/>
    </source>
</evidence>
<comment type="caution">
    <text evidence="1">The sequence shown here is derived from an EMBL/GenBank/DDBJ whole genome shotgun (WGS) entry which is preliminary data.</text>
</comment>
<protein>
    <recommendedName>
        <fullName evidence="3">PPM-type phosphatase domain-containing protein</fullName>
    </recommendedName>
</protein>
<name>A0ABR5SMP5_9BACT</name>
<proteinExistence type="predicted"/>
<evidence type="ECO:0000313" key="1">
    <source>
        <dbReference type="EMBL" id="KWT92910.1"/>
    </source>
</evidence>
<dbReference type="RefSeq" id="WP_085050874.1">
    <property type="nucleotide sequence ID" value="NZ_LNQR01000018.1"/>
</dbReference>
<organism evidence="1 2">
    <name type="scientific">Candidatus Magnetominusculus xianensis</name>
    <dbReference type="NCBI Taxonomy" id="1748249"/>
    <lineage>
        <taxon>Bacteria</taxon>
        <taxon>Pseudomonadati</taxon>
        <taxon>Nitrospirota</taxon>
        <taxon>Nitrospiria</taxon>
        <taxon>Nitrospirales</taxon>
        <taxon>Nitrospiraceae</taxon>
        <taxon>Candidatus Magnetominusculus</taxon>
    </lineage>
</organism>
<dbReference type="EMBL" id="LNQR01000018">
    <property type="protein sequence ID" value="KWT92910.1"/>
    <property type="molecule type" value="Genomic_DNA"/>
</dbReference>
<accession>A0ABR5SMP5</accession>
<keyword evidence="2" id="KW-1185">Reference proteome</keyword>